<dbReference type="SUPFAM" id="SSF46785">
    <property type="entry name" value="Winged helix' DNA-binding domain"/>
    <property type="match status" value="1"/>
</dbReference>
<dbReference type="CDD" id="cd07377">
    <property type="entry name" value="WHTH_GntR"/>
    <property type="match status" value="1"/>
</dbReference>
<dbReference type="PANTHER" id="PTHR38445:SF9">
    <property type="entry name" value="HTH-TYPE TRANSCRIPTIONAL REPRESSOR YTRA"/>
    <property type="match status" value="1"/>
</dbReference>
<organism evidence="5">
    <name type="scientific">marine metagenome</name>
    <dbReference type="NCBI Taxonomy" id="408172"/>
    <lineage>
        <taxon>unclassified sequences</taxon>
        <taxon>metagenomes</taxon>
        <taxon>ecological metagenomes</taxon>
    </lineage>
</organism>
<evidence type="ECO:0000256" key="3">
    <source>
        <dbReference type="ARBA" id="ARBA00023163"/>
    </source>
</evidence>
<gene>
    <name evidence="5" type="ORF">METZ01_LOCUS49118</name>
</gene>
<dbReference type="AlphaFoldDB" id="A0A381RYL4"/>
<evidence type="ECO:0000256" key="2">
    <source>
        <dbReference type="ARBA" id="ARBA00023125"/>
    </source>
</evidence>
<dbReference type="EMBL" id="UINC01002398">
    <property type="protein sequence ID" value="SUZ96264.1"/>
    <property type="molecule type" value="Genomic_DNA"/>
</dbReference>
<name>A0A381RYL4_9ZZZZ</name>
<protein>
    <recommendedName>
        <fullName evidence="4">HTH gntR-type domain-containing protein</fullName>
    </recommendedName>
</protein>
<keyword evidence="2" id="KW-0238">DNA-binding</keyword>
<keyword evidence="3" id="KW-0804">Transcription</keyword>
<dbReference type="SMART" id="SM00345">
    <property type="entry name" value="HTH_GNTR"/>
    <property type="match status" value="1"/>
</dbReference>
<sequence>MLQSSRIDFTDQHGFPRRLVLRLDDAGTVPRFEQLRAQLAVMVAVGRLEPGCRLPTVRDLAAQLGLAPGTVARAYHQLELDGSIQGRGRLGTFVVDEPPHSEPLLERRRRLTEAARRFAAETRQLGIGTDDAVEAYGEAVAQLADEETDRVQAP</sequence>
<dbReference type="GO" id="GO:0003700">
    <property type="term" value="F:DNA-binding transcription factor activity"/>
    <property type="evidence" value="ECO:0007669"/>
    <property type="project" value="InterPro"/>
</dbReference>
<keyword evidence="1" id="KW-0805">Transcription regulation</keyword>
<dbReference type="Gene3D" id="1.10.10.10">
    <property type="entry name" value="Winged helix-like DNA-binding domain superfamily/Winged helix DNA-binding domain"/>
    <property type="match status" value="1"/>
</dbReference>
<evidence type="ECO:0000256" key="1">
    <source>
        <dbReference type="ARBA" id="ARBA00023015"/>
    </source>
</evidence>
<dbReference type="GO" id="GO:0003677">
    <property type="term" value="F:DNA binding"/>
    <property type="evidence" value="ECO:0007669"/>
    <property type="project" value="UniProtKB-KW"/>
</dbReference>
<proteinExistence type="predicted"/>
<accession>A0A381RYL4</accession>
<evidence type="ECO:0000313" key="5">
    <source>
        <dbReference type="EMBL" id="SUZ96264.1"/>
    </source>
</evidence>
<dbReference type="PANTHER" id="PTHR38445">
    <property type="entry name" value="HTH-TYPE TRANSCRIPTIONAL REPRESSOR YTRA"/>
    <property type="match status" value="1"/>
</dbReference>
<dbReference type="InterPro" id="IPR000524">
    <property type="entry name" value="Tscrpt_reg_HTH_GntR"/>
</dbReference>
<dbReference type="InterPro" id="IPR036388">
    <property type="entry name" value="WH-like_DNA-bd_sf"/>
</dbReference>
<dbReference type="Pfam" id="PF00392">
    <property type="entry name" value="GntR"/>
    <property type="match status" value="1"/>
</dbReference>
<feature type="domain" description="HTH gntR-type" evidence="4">
    <location>
        <begin position="29"/>
        <end position="97"/>
    </location>
</feature>
<dbReference type="PROSITE" id="PS50949">
    <property type="entry name" value="HTH_GNTR"/>
    <property type="match status" value="1"/>
</dbReference>
<evidence type="ECO:0000259" key="4">
    <source>
        <dbReference type="PROSITE" id="PS50949"/>
    </source>
</evidence>
<dbReference type="InterPro" id="IPR036390">
    <property type="entry name" value="WH_DNA-bd_sf"/>
</dbReference>
<reference evidence="5" key="1">
    <citation type="submission" date="2018-05" db="EMBL/GenBank/DDBJ databases">
        <authorList>
            <person name="Lanie J.A."/>
            <person name="Ng W.-L."/>
            <person name="Kazmierczak K.M."/>
            <person name="Andrzejewski T.M."/>
            <person name="Davidsen T.M."/>
            <person name="Wayne K.J."/>
            <person name="Tettelin H."/>
            <person name="Glass J.I."/>
            <person name="Rusch D."/>
            <person name="Podicherti R."/>
            <person name="Tsui H.-C.T."/>
            <person name="Winkler M.E."/>
        </authorList>
    </citation>
    <scope>NUCLEOTIDE SEQUENCE</scope>
</reference>